<keyword evidence="1" id="KW-0175">Coiled coil</keyword>
<evidence type="ECO:0000256" key="1">
    <source>
        <dbReference type="SAM" id="Coils"/>
    </source>
</evidence>
<dbReference type="STRING" id="1034346.GCA_000313565_01367"/>
<evidence type="ECO:0000313" key="4">
    <source>
        <dbReference type="Proteomes" id="UP000247612"/>
    </source>
</evidence>
<dbReference type="Proteomes" id="UP001276902">
    <property type="component" value="Unassembled WGS sequence"/>
</dbReference>
<dbReference type="AlphaFoldDB" id="A0A2V2FUX0"/>
<reference evidence="3 4" key="1">
    <citation type="submission" date="2018-05" db="EMBL/GenBank/DDBJ databases">
        <title>Genomic Encyclopedia of Type Strains, Phase IV (KMG-IV): sequencing the most valuable type-strain genomes for metagenomic binning, comparative biology and taxonomic classification.</title>
        <authorList>
            <person name="Goeker M."/>
        </authorList>
    </citation>
    <scope>NUCLEOTIDE SEQUENCE [LARGE SCALE GENOMIC DNA]</scope>
    <source>
        <strain evidence="3 4">JC118</strain>
    </source>
</reference>
<dbReference type="GeneID" id="94439445"/>
<name>A0A2V2FUX0_9FIRM</name>
<organism evidence="3 4">
    <name type="scientific">Dielma fastidiosa</name>
    <dbReference type="NCBI Taxonomy" id="1034346"/>
    <lineage>
        <taxon>Bacteria</taxon>
        <taxon>Bacillati</taxon>
        <taxon>Bacillota</taxon>
        <taxon>Erysipelotrichia</taxon>
        <taxon>Erysipelotrichales</taxon>
        <taxon>Erysipelotrichaceae</taxon>
        <taxon>Dielma</taxon>
    </lineage>
</organism>
<feature type="coiled-coil region" evidence="1">
    <location>
        <begin position="3"/>
        <end position="64"/>
    </location>
</feature>
<proteinExistence type="predicted"/>
<evidence type="ECO:0000313" key="2">
    <source>
        <dbReference type="EMBL" id="MDY5167813.1"/>
    </source>
</evidence>
<sequence>MEEPNAKLNNEEVAEEAKEIEKEVKYKIITLQDEEEKGNTNPFIDQVIKELERISEEFKKWCRENDDPEKRAEVKAKIQLEIDRLISFSKEKVDSLKENEDLMHKLETGKETVKKTAETVISAIDTSVQDILNNPAVASTIDTVSDKIVEVIQDEHVQDGIDKVRRSTLKVAESALEGLKKVLKADELKEKDEAKAAQCCLETSEKADEEEQG</sequence>
<gene>
    <name evidence="3" type="ORF">DES51_11088</name>
    <name evidence="2" type="ORF">MQE39_06750</name>
</gene>
<dbReference type="EMBL" id="QJKH01000010">
    <property type="protein sequence ID" value="PXX77539.1"/>
    <property type="molecule type" value="Genomic_DNA"/>
</dbReference>
<keyword evidence="4" id="KW-1185">Reference proteome</keyword>
<comment type="caution">
    <text evidence="3">The sequence shown here is derived from an EMBL/GenBank/DDBJ whole genome shotgun (WGS) entry which is preliminary data.</text>
</comment>
<accession>A0A2V2FUX0</accession>
<dbReference type="Proteomes" id="UP000247612">
    <property type="component" value="Unassembled WGS sequence"/>
</dbReference>
<reference evidence="2" key="2">
    <citation type="submission" date="2022-03" db="EMBL/GenBank/DDBJ databases">
        <title>First case of bacteraemia caused by Dielma fastidiosa in a patient hospitalised with diverticulitis.</title>
        <authorList>
            <person name="Forman-Ankjaer B."/>
            <person name="Hvid-Jensen F."/>
            <person name="Kobel C.M."/>
            <person name="Greve T."/>
        </authorList>
    </citation>
    <scope>NUCLEOTIDE SEQUENCE</scope>
    <source>
        <strain evidence="2">AUH_DF_2021</strain>
    </source>
</reference>
<protein>
    <submittedName>
        <fullName evidence="3">Uncharacterized protein</fullName>
    </submittedName>
</protein>
<dbReference type="OrthoDB" id="9907556at2"/>
<dbReference type="EMBL" id="JALDAW010000011">
    <property type="protein sequence ID" value="MDY5167813.1"/>
    <property type="molecule type" value="Genomic_DNA"/>
</dbReference>
<evidence type="ECO:0000313" key="3">
    <source>
        <dbReference type="EMBL" id="PXX77539.1"/>
    </source>
</evidence>
<dbReference type="RefSeq" id="WP_022937674.1">
    <property type="nucleotide sequence ID" value="NZ_BAABZA010000001.1"/>
</dbReference>